<keyword evidence="3" id="KW-1185">Reference proteome</keyword>
<organism evidence="2 3">
    <name type="scientific">Morus notabilis</name>
    <dbReference type="NCBI Taxonomy" id="981085"/>
    <lineage>
        <taxon>Eukaryota</taxon>
        <taxon>Viridiplantae</taxon>
        <taxon>Streptophyta</taxon>
        <taxon>Embryophyta</taxon>
        <taxon>Tracheophyta</taxon>
        <taxon>Spermatophyta</taxon>
        <taxon>Magnoliopsida</taxon>
        <taxon>eudicotyledons</taxon>
        <taxon>Gunneridae</taxon>
        <taxon>Pentapetalae</taxon>
        <taxon>rosids</taxon>
        <taxon>fabids</taxon>
        <taxon>Rosales</taxon>
        <taxon>Moraceae</taxon>
        <taxon>Moreae</taxon>
        <taxon>Morus</taxon>
    </lineage>
</organism>
<dbReference type="Proteomes" id="UP000030645">
    <property type="component" value="Unassembled WGS sequence"/>
</dbReference>
<evidence type="ECO:0000256" key="1">
    <source>
        <dbReference type="SAM" id="MobiDB-lite"/>
    </source>
</evidence>
<protein>
    <submittedName>
        <fullName evidence="2">Uncharacterized protein</fullName>
    </submittedName>
</protein>
<dbReference type="OrthoDB" id="418595at2759"/>
<dbReference type="KEGG" id="mnt:21404761"/>
<evidence type="ECO:0000313" key="2">
    <source>
        <dbReference type="EMBL" id="EXC25052.1"/>
    </source>
</evidence>
<feature type="compositionally biased region" description="Polar residues" evidence="1">
    <location>
        <begin position="1"/>
        <end position="17"/>
    </location>
</feature>
<proteinExistence type="predicted"/>
<name>W9S417_9ROSA</name>
<accession>W9S417</accession>
<dbReference type="AlphaFoldDB" id="W9S417"/>
<reference evidence="3" key="1">
    <citation type="submission" date="2013-01" db="EMBL/GenBank/DDBJ databases">
        <title>Draft Genome Sequence of a Mulberry Tree, Morus notabilis C.K. Schneid.</title>
        <authorList>
            <person name="He N."/>
            <person name="Zhao S."/>
        </authorList>
    </citation>
    <scope>NUCLEOTIDE SEQUENCE</scope>
</reference>
<dbReference type="EMBL" id="KE346040">
    <property type="protein sequence ID" value="EXC25052.1"/>
    <property type="molecule type" value="Genomic_DNA"/>
</dbReference>
<dbReference type="STRING" id="981085.W9S417"/>
<gene>
    <name evidence="2" type="ORF">L484_021923</name>
</gene>
<evidence type="ECO:0000313" key="3">
    <source>
        <dbReference type="Proteomes" id="UP000030645"/>
    </source>
</evidence>
<feature type="region of interest" description="Disordered" evidence="1">
    <location>
        <begin position="1"/>
        <end position="53"/>
    </location>
</feature>
<sequence>MSSQAGPKRNSLTTKHGPSTAVKKLTLPTDNAAAINGSKPSSPPPPPPANSIVSGVRTVKKLRLSTALTIPEGTTVSDACWRMAASRVDAVLSTDSNALL</sequence>